<evidence type="ECO:0000256" key="1">
    <source>
        <dbReference type="SAM" id="MobiDB-lite"/>
    </source>
</evidence>
<organism evidence="2 3">
    <name type="scientific">Kipferlia bialata</name>
    <dbReference type="NCBI Taxonomy" id="797122"/>
    <lineage>
        <taxon>Eukaryota</taxon>
        <taxon>Metamonada</taxon>
        <taxon>Carpediemonas-like organisms</taxon>
        <taxon>Kipferlia</taxon>
    </lineage>
</organism>
<protein>
    <submittedName>
        <fullName evidence="2">Uncharacterized protein</fullName>
    </submittedName>
</protein>
<reference evidence="2 3" key="1">
    <citation type="journal article" date="2018" name="PLoS ONE">
        <title>The draft genome of Kipferlia bialata reveals reductive genome evolution in fornicate parasites.</title>
        <authorList>
            <person name="Tanifuji G."/>
            <person name="Takabayashi S."/>
            <person name="Kume K."/>
            <person name="Takagi M."/>
            <person name="Nakayama T."/>
            <person name="Kamikawa R."/>
            <person name="Inagaki Y."/>
            <person name="Hashimoto T."/>
        </authorList>
    </citation>
    <scope>NUCLEOTIDE SEQUENCE [LARGE SCALE GENOMIC DNA]</scope>
    <source>
        <strain evidence="2">NY0173</strain>
    </source>
</reference>
<feature type="compositionally biased region" description="Polar residues" evidence="1">
    <location>
        <begin position="96"/>
        <end position="118"/>
    </location>
</feature>
<comment type="caution">
    <text evidence="2">The sequence shown here is derived from an EMBL/GenBank/DDBJ whole genome shotgun (WGS) entry which is preliminary data.</text>
</comment>
<evidence type="ECO:0000313" key="2">
    <source>
        <dbReference type="EMBL" id="GIQ79756.1"/>
    </source>
</evidence>
<accession>A0A9K3CMD1</accession>
<feature type="compositionally biased region" description="Polar residues" evidence="1">
    <location>
        <begin position="139"/>
        <end position="149"/>
    </location>
</feature>
<feature type="compositionally biased region" description="Polar residues" evidence="1">
    <location>
        <begin position="165"/>
        <end position="174"/>
    </location>
</feature>
<dbReference type="Proteomes" id="UP000265618">
    <property type="component" value="Unassembled WGS sequence"/>
</dbReference>
<sequence>MVGAVPKRVGRSLSPMCGLMVLVVKIVQRVLKGARNPGNRRDRGKVPESEEPQSVDIWKTTNRNEAHEHARERHTYGGGRASPEEVDMWREKRGGQCQSTAGSTHTPRPTHSNSSTSDSMREGPPGEEGSGSDEVSMAESVSGTPSTDWTPEGDAEGNDALQRDSAASSGTPSSDMPYGMALEDADPVADTTRTVMRSVTETTSGSLCGASLPQGNRISVCSAGL</sequence>
<feature type="compositionally biased region" description="Basic and acidic residues" evidence="1">
    <location>
        <begin position="39"/>
        <end position="48"/>
    </location>
</feature>
<keyword evidence="3" id="KW-1185">Reference proteome</keyword>
<feature type="region of interest" description="Disordered" evidence="1">
    <location>
        <begin position="35"/>
        <end position="181"/>
    </location>
</feature>
<dbReference type="AlphaFoldDB" id="A0A9K3CMD1"/>
<proteinExistence type="predicted"/>
<evidence type="ECO:0000313" key="3">
    <source>
        <dbReference type="Proteomes" id="UP000265618"/>
    </source>
</evidence>
<feature type="compositionally biased region" description="Basic and acidic residues" evidence="1">
    <location>
        <begin position="62"/>
        <end position="75"/>
    </location>
</feature>
<dbReference type="EMBL" id="BDIP01000051">
    <property type="protein sequence ID" value="GIQ79756.1"/>
    <property type="molecule type" value="Genomic_DNA"/>
</dbReference>
<name>A0A9K3CMD1_9EUKA</name>
<gene>
    <name evidence="2" type="ORF">KIPB_000451</name>
</gene>